<dbReference type="Proteomes" id="UP000075243">
    <property type="component" value="Unassembled WGS sequence"/>
</dbReference>
<dbReference type="Gene3D" id="3.40.50.300">
    <property type="entry name" value="P-loop containing nucleotide triphosphate hydrolases"/>
    <property type="match status" value="1"/>
</dbReference>
<name>A0A151R4K9_CAJCA</name>
<comment type="similarity">
    <text evidence="1">Belongs to the guanylate kinase family.</text>
</comment>
<dbReference type="Gene3D" id="3.30.63.10">
    <property type="entry name" value="Guanylate Kinase phosphate binding domain"/>
    <property type="match status" value="1"/>
</dbReference>
<dbReference type="Gramene" id="C.cajan_39503.t">
    <property type="protein sequence ID" value="C.cajan_39503.t.cds1"/>
    <property type="gene ID" value="C.cajan_39503"/>
</dbReference>
<organism evidence="5 6">
    <name type="scientific">Cajanus cajan</name>
    <name type="common">Pigeon pea</name>
    <name type="synonym">Cajanus indicus</name>
    <dbReference type="NCBI Taxonomy" id="3821"/>
    <lineage>
        <taxon>Eukaryota</taxon>
        <taxon>Viridiplantae</taxon>
        <taxon>Streptophyta</taxon>
        <taxon>Embryophyta</taxon>
        <taxon>Tracheophyta</taxon>
        <taxon>Spermatophyta</taxon>
        <taxon>Magnoliopsida</taxon>
        <taxon>eudicotyledons</taxon>
        <taxon>Gunneridae</taxon>
        <taxon>Pentapetalae</taxon>
        <taxon>rosids</taxon>
        <taxon>fabids</taxon>
        <taxon>Fabales</taxon>
        <taxon>Fabaceae</taxon>
        <taxon>Papilionoideae</taxon>
        <taxon>50 kb inversion clade</taxon>
        <taxon>NPAAA clade</taxon>
        <taxon>indigoferoid/millettioid clade</taxon>
        <taxon>Phaseoleae</taxon>
        <taxon>Cajanus</taxon>
    </lineage>
</organism>
<dbReference type="InterPro" id="IPR027417">
    <property type="entry name" value="P-loop_NTPase"/>
</dbReference>
<sequence length="81" mass="8884">MVHCDELLEYALVYGDYKGIPKLQIRKALAKGYDAVLRVDIQGAATLSKALSKSVVFVFVAVESEMALVERRDPGGRSLTL</sequence>
<evidence type="ECO:0000256" key="3">
    <source>
        <dbReference type="ARBA" id="ARBA00022777"/>
    </source>
</evidence>
<dbReference type="OMA" id="GYDIMLR"/>
<dbReference type="PROSITE" id="PS50052">
    <property type="entry name" value="GUANYLATE_KINASE_2"/>
    <property type="match status" value="1"/>
</dbReference>
<evidence type="ECO:0000256" key="1">
    <source>
        <dbReference type="ARBA" id="ARBA00005790"/>
    </source>
</evidence>
<dbReference type="PANTHER" id="PTHR23117:SF13">
    <property type="entry name" value="GUANYLATE KINASE"/>
    <property type="match status" value="1"/>
</dbReference>
<feature type="domain" description="Guanylate kinase-like" evidence="4">
    <location>
        <begin position="1"/>
        <end position="81"/>
    </location>
</feature>
<evidence type="ECO:0000256" key="2">
    <source>
        <dbReference type="ARBA" id="ARBA00022679"/>
    </source>
</evidence>
<dbReference type="Pfam" id="PF00625">
    <property type="entry name" value="Guanylate_kin"/>
    <property type="match status" value="1"/>
</dbReference>
<dbReference type="InterPro" id="IPR008145">
    <property type="entry name" value="GK/Ca_channel_bsu"/>
</dbReference>
<keyword evidence="3 5" id="KW-0418">Kinase</keyword>
<dbReference type="AlphaFoldDB" id="A0A151R4K9"/>
<dbReference type="GO" id="GO:0004385">
    <property type="term" value="F:GMP kinase activity"/>
    <property type="evidence" value="ECO:0007669"/>
    <property type="project" value="TreeGrafter"/>
</dbReference>
<keyword evidence="2" id="KW-0808">Transferase</keyword>
<evidence type="ECO:0000259" key="4">
    <source>
        <dbReference type="PROSITE" id="PS50052"/>
    </source>
</evidence>
<dbReference type="GO" id="GO:0005829">
    <property type="term" value="C:cytosol"/>
    <property type="evidence" value="ECO:0007669"/>
    <property type="project" value="TreeGrafter"/>
</dbReference>
<evidence type="ECO:0000313" key="5">
    <source>
        <dbReference type="EMBL" id="KYP37436.1"/>
    </source>
</evidence>
<accession>A0A151R4K9</accession>
<gene>
    <name evidence="5" type="ORF">KK1_041374</name>
</gene>
<dbReference type="InterPro" id="IPR008144">
    <property type="entry name" value="Guanylate_kin-like_dom"/>
</dbReference>
<dbReference type="PANTHER" id="PTHR23117">
    <property type="entry name" value="GUANYLATE KINASE-RELATED"/>
    <property type="match status" value="1"/>
</dbReference>
<keyword evidence="6" id="KW-1185">Reference proteome</keyword>
<dbReference type="EMBL" id="KQ484106">
    <property type="protein sequence ID" value="KYP37436.1"/>
    <property type="molecule type" value="Genomic_DNA"/>
</dbReference>
<reference evidence="5" key="1">
    <citation type="journal article" date="2012" name="Nat. Biotechnol.">
        <title>Draft genome sequence of pigeonpea (Cajanus cajan), an orphan legume crop of resource-poor farmers.</title>
        <authorList>
            <person name="Varshney R.K."/>
            <person name="Chen W."/>
            <person name="Li Y."/>
            <person name="Bharti A.K."/>
            <person name="Saxena R.K."/>
            <person name="Schlueter J.A."/>
            <person name="Donoghue M.T."/>
            <person name="Azam S."/>
            <person name="Fan G."/>
            <person name="Whaley A.M."/>
            <person name="Farmer A.D."/>
            <person name="Sheridan J."/>
            <person name="Iwata A."/>
            <person name="Tuteja R."/>
            <person name="Penmetsa R.V."/>
            <person name="Wu W."/>
            <person name="Upadhyaya H.D."/>
            <person name="Yang S.P."/>
            <person name="Shah T."/>
            <person name="Saxena K.B."/>
            <person name="Michael T."/>
            <person name="McCombie W.R."/>
            <person name="Yang B."/>
            <person name="Zhang G."/>
            <person name="Yang H."/>
            <person name="Wang J."/>
            <person name="Spillane C."/>
            <person name="Cook D.R."/>
            <person name="May G.D."/>
            <person name="Xu X."/>
            <person name="Jackson S.A."/>
        </authorList>
    </citation>
    <scope>NUCLEOTIDE SEQUENCE [LARGE SCALE GENOMIC DNA]</scope>
</reference>
<protein>
    <submittedName>
        <fullName evidence="5">Guanylate kinase</fullName>
    </submittedName>
</protein>
<proteinExistence type="inferred from homology"/>
<dbReference type="STRING" id="3821.A0A151R4K9"/>
<dbReference type="SUPFAM" id="SSF52540">
    <property type="entry name" value="P-loop containing nucleoside triphosphate hydrolases"/>
    <property type="match status" value="1"/>
</dbReference>
<evidence type="ECO:0000313" key="6">
    <source>
        <dbReference type="Proteomes" id="UP000075243"/>
    </source>
</evidence>